<evidence type="ECO:0000256" key="4">
    <source>
        <dbReference type="ARBA" id="ARBA00022989"/>
    </source>
</evidence>
<organism evidence="8 9">
    <name type="scientific">Mycolicibacterium grossiae</name>
    <dbReference type="NCBI Taxonomy" id="1552759"/>
    <lineage>
        <taxon>Bacteria</taxon>
        <taxon>Bacillati</taxon>
        <taxon>Actinomycetota</taxon>
        <taxon>Actinomycetes</taxon>
        <taxon>Mycobacteriales</taxon>
        <taxon>Mycobacteriaceae</taxon>
        <taxon>Mycolicibacterium</taxon>
    </lineage>
</organism>
<keyword evidence="9" id="KW-1185">Reference proteome</keyword>
<proteinExistence type="predicted"/>
<dbReference type="GO" id="GO:0005886">
    <property type="term" value="C:plasma membrane"/>
    <property type="evidence" value="ECO:0007669"/>
    <property type="project" value="UniProtKB-SubCell"/>
</dbReference>
<sequence length="311" mass="31246">MTRARTVAGGLAVLSVAVALAWLLARPSLPVAEGMLRAVADCAAVVTLGLAVVGWLDVDRHRQELTVTAARPLIVAAAAWAVAELARLPVSAADAAGVPVLRVGVGTTVEFAAHTAPGRAGLVCVAAAAVVCAASWSTVTVARPGPAATVVVAGAAAVGFTGRSLVGHLSGDPWGGLAVAVHALAAALWCGTLAALVLTVGHRGRWSRVLPRFSQLSLACVVVLVVGGAVGGAVALTSPTQLWSTGYGRLLAAKVVLTVVLVALGWRNRTVWLPAARTHRATARVSRTRSRVELAGMGVALALAAALAVTG</sequence>
<evidence type="ECO:0000256" key="3">
    <source>
        <dbReference type="ARBA" id="ARBA00022692"/>
    </source>
</evidence>
<keyword evidence="3 6" id="KW-0812">Transmembrane</keyword>
<evidence type="ECO:0000256" key="6">
    <source>
        <dbReference type="SAM" id="Phobius"/>
    </source>
</evidence>
<dbReference type="EMBL" id="MCHX01000017">
    <property type="protein sequence ID" value="OFJ54078.1"/>
    <property type="molecule type" value="Genomic_DNA"/>
</dbReference>
<dbReference type="Proteomes" id="UP000178953">
    <property type="component" value="Unassembled WGS sequence"/>
</dbReference>
<keyword evidence="2" id="KW-1003">Cell membrane</keyword>
<evidence type="ECO:0000313" key="9">
    <source>
        <dbReference type="Proteomes" id="UP000178953"/>
    </source>
</evidence>
<feature type="transmembrane region" description="Helical" evidence="6">
    <location>
        <begin position="35"/>
        <end position="58"/>
    </location>
</feature>
<dbReference type="Pfam" id="PF05425">
    <property type="entry name" value="CopD"/>
    <property type="match status" value="1"/>
</dbReference>
<dbReference type="PANTHER" id="PTHR34820:SF4">
    <property type="entry name" value="INNER MEMBRANE PROTEIN YEBZ"/>
    <property type="match status" value="1"/>
</dbReference>
<dbReference type="InterPro" id="IPR032694">
    <property type="entry name" value="CopC/D"/>
</dbReference>
<evidence type="ECO:0000256" key="5">
    <source>
        <dbReference type="ARBA" id="ARBA00023136"/>
    </source>
</evidence>
<feature type="transmembrane region" description="Helical" evidence="6">
    <location>
        <begin position="177"/>
        <end position="201"/>
    </location>
</feature>
<keyword evidence="4 6" id="KW-1133">Transmembrane helix</keyword>
<dbReference type="InterPro" id="IPR008457">
    <property type="entry name" value="Cu-R_CopD_dom"/>
</dbReference>
<evidence type="ECO:0000256" key="1">
    <source>
        <dbReference type="ARBA" id="ARBA00004651"/>
    </source>
</evidence>
<evidence type="ECO:0000256" key="2">
    <source>
        <dbReference type="ARBA" id="ARBA00022475"/>
    </source>
</evidence>
<feature type="domain" description="Copper resistance protein D" evidence="7">
    <location>
        <begin position="208"/>
        <end position="307"/>
    </location>
</feature>
<name>A0A1E8Q660_9MYCO</name>
<accession>A0A1E8Q660</accession>
<comment type="subcellular location">
    <subcellularLocation>
        <location evidence="1">Cell membrane</location>
        <topology evidence="1">Multi-pass membrane protein</topology>
    </subcellularLocation>
</comment>
<protein>
    <submittedName>
        <fullName evidence="8">Copper resistance protein CopD</fullName>
    </submittedName>
</protein>
<feature type="transmembrane region" description="Helical" evidence="6">
    <location>
        <begin position="247"/>
        <end position="266"/>
    </location>
</feature>
<comment type="caution">
    <text evidence="8">The sequence shown here is derived from an EMBL/GenBank/DDBJ whole genome shotgun (WGS) entry which is preliminary data.</text>
</comment>
<dbReference type="PANTHER" id="PTHR34820">
    <property type="entry name" value="INNER MEMBRANE PROTEIN YEBZ"/>
    <property type="match status" value="1"/>
</dbReference>
<evidence type="ECO:0000259" key="7">
    <source>
        <dbReference type="Pfam" id="PF05425"/>
    </source>
</evidence>
<reference evidence="8 9" key="1">
    <citation type="submission" date="2016-09" db="EMBL/GenBank/DDBJ databases">
        <title>genome sequence of Mycobacterium sp. 739 SCH.</title>
        <authorList>
            <person name="Greninger A.L."/>
            <person name="Qin X."/>
            <person name="Jerome K."/>
            <person name="Vora S."/>
            <person name="Quinn K."/>
        </authorList>
    </citation>
    <scope>NUCLEOTIDE SEQUENCE [LARGE SCALE GENOMIC DNA]</scope>
    <source>
        <strain evidence="8 9">SCH</strain>
    </source>
</reference>
<gene>
    <name evidence="8" type="ORF">BEL07_09010</name>
</gene>
<feature type="transmembrane region" description="Helical" evidence="6">
    <location>
        <begin position="292"/>
        <end position="310"/>
    </location>
</feature>
<dbReference type="GO" id="GO:0006825">
    <property type="term" value="P:copper ion transport"/>
    <property type="evidence" value="ECO:0007669"/>
    <property type="project" value="InterPro"/>
</dbReference>
<dbReference type="AlphaFoldDB" id="A0A1E8Q660"/>
<evidence type="ECO:0000313" key="8">
    <source>
        <dbReference type="EMBL" id="OFJ54078.1"/>
    </source>
</evidence>
<keyword evidence="5 6" id="KW-0472">Membrane</keyword>
<feature type="transmembrane region" description="Helical" evidence="6">
    <location>
        <begin position="120"/>
        <end position="139"/>
    </location>
</feature>
<feature type="transmembrane region" description="Helical" evidence="6">
    <location>
        <begin position="213"/>
        <end position="235"/>
    </location>
</feature>